<name>A0ABV6KLA4_9BACI</name>
<evidence type="ECO:0000313" key="1">
    <source>
        <dbReference type="EMBL" id="MFC0474079.1"/>
    </source>
</evidence>
<dbReference type="Gene3D" id="3.40.50.1240">
    <property type="entry name" value="Phosphoglycerate mutase-like"/>
    <property type="match status" value="1"/>
</dbReference>
<accession>A0ABV6KLA4</accession>
<dbReference type="InterPro" id="IPR029033">
    <property type="entry name" value="His_PPase_superfam"/>
</dbReference>
<dbReference type="SMART" id="SM00855">
    <property type="entry name" value="PGAM"/>
    <property type="match status" value="1"/>
</dbReference>
<keyword evidence="2" id="KW-1185">Reference proteome</keyword>
<dbReference type="PANTHER" id="PTHR48100:SF1">
    <property type="entry name" value="HISTIDINE PHOSPHATASE FAMILY PROTEIN-RELATED"/>
    <property type="match status" value="1"/>
</dbReference>
<dbReference type="EMBL" id="JBHLUU010000010">
    <property type="protein sequence ID" value="MFC0474079.1"/>
    <property type="molecule type" value="Genomic_DNA"/>
</dbReference>
<evidence type="ECO:0000313" key="2">
    <source>
        <dbReference type="Proteomes" id="UP001589738"/>
    </source>
</evidence>
<dbReference type="RefSeq" id="WP_377057512.1">
    <property type="nucleotide sequence ID" value="NZ_JBHLUU010000010.1"/>
</dbReference>
<organism evidence="1 2">
    <name type="scientific">Robertmurraya beringensis</name>
    <dbReference type="NCBI Taxonomy" id="641660"/>
    <lineage>
        <taxon>Bacteria</taxon>
        <taxon>Bacillati</taxon>
        <taxon>Bacillota</taxon>
        <taxon>Bacilli</taxon>
        <taxon>Bacillales</taxon>
        <taxon>Bacillaceae</taxon>
        <taxon>Robertmurraya</taxon>
    </lineage>
</organism>
<dbReference type="CDD" id="cd07067">
    <property type="entry name" value="HP_PGM_like"/>
    <property type="match status" value="1"/>
</dbReference>
<dbReference type="SUPFAM" id="SSF53254">
    <property type="entry name" value="Phosphoglycerate mutase-like"/>
    <property type="match status" value="1"/>
</dbReference>
<dbReference type="Pfam" id="PF00300">
    <property type="entry name" value="His_Phos_1"/>
    <property type="match status" value="1"/>
</dbReference>
<reference evidence="1 2" key="1">
    <citation type="submission" date="2024-09" db="EMBL/GenBank/DDBJ databases">
        <authorList>
            <person name="Sun Q."/>
            <person name="Mori K."/>
        </authorList>
    </citation>
    <scope>NUCLEOTIDE SEQUENCE [LARGE SCALE GENOMIC DNA]</scope>
    <source>
        <strain evidence="1 2">CGMCC 1.9126</strain>
    </source>
</reference>
<sequence>MVVMDDCVALALCRHGLTEANKKQAYLGWTDSPLCHQPSPLVTTYEGFFTSDLGRCITTLQAFFPEVKPIQLSELREMHFGDFEGCTYEDLKDLEEYNQWLNHYKEATTPNGESFQQFVKRVDRGWDKMISEVKHNHWTRSFVVTHAGVIRHLLARFAPDERAYWDWNVSHDFYYELLFLKKAFEKGERAFSLKKVSI</sequence>
<proteinExistence type="predicted"/>
<dbReference type="InterPro" id="IPR050275">
    <property type="entry name" value="PGM_Phosphatase"/>
</dbReference>
<dbReference type="InterPro" id="IPR013078">
    <property type="entry name" value="His_Pase_superF_clade-1"/>
</dbReference>
<dbReference type="PANTHER" id="PTHR48100">
    <property type="entry name" value="BROAD-SPECIFICITY PHOSPHATASE YOR283W-RELATED"/>
    <property type="match status" value="1"/>
</dbReference>
<gene>
    <name evidence="1" type="ORF">ACFFHF_01995</name>
</gene>
<comment type="caution">
    <text evidence="1">The sequence shown here is derived from an EMBL/GenBank/DDBJ whole genome shotgun (WGS) entry which is preliminary data.</text>
</comment>
<protein>
    <submittedName>
        <fullName evidence="1">Histidine phosphatase family protein</fullName>
    </submittedName>
</protein>
<dbReference type="Proteomes" id="UP001589738">
    <property type="component" value="Unassembled WGS sequence"/>
</dbReference>